<dbReference type="InParanoid" id="A0A507B6Q5"/>
<evidence type="ECO:0000256" key="5">
    <source>
        <dbReference type="ARBA" id="ARBA00022989"/>
    </source>
</evidence>
<dbReference type="GeneID" id="41973942"/>
<gene>
    <name evidence="9" type="ORF">E0L32_006495</name>
</gene>
<evidence type="ECO:0000256" key="6">
    <source>
        <dbReference type="ARBA" id="ARBA00023065"/>
    </source>
</evidence>
<dbReference type="PANTHER" id="PTHR11040">
    <property type="entry name" value="ZINC/IRON TRANSPORTER"/>
    <property type="match status" value="1"/>
</dbReference>
<feature type="transmembrane region" description="Helical" evidence="8">
    <location>
        <begin position="116"/>
        <end position="135"/>
    </location>
</feature>
<feature type="transmembrane region" description="Helical" evidence="8">
    <location>
        <begin position="320"/>
        <end position="341"/>
    </location>
</feature>
<dbReference type="Proteomes" id="UP000319257">
    <property type="component" value="Unassembled WGS sequence"/>
</dbReference>
<keyword evidence="5 8" id="KW-1133">Transmembrane helix</keyword>
<evidence type="ECO:0000313" key="9">
    <source>
        <dbReference type="EMBL" id="TPX13069.1"/>
    </source>
</evidence>
<keyword evidence="4 8" id="KW-0812">Transmembrane</keyword>
<dbReference type="FunCoup" id="A0A507B6Q5">
    <property type="interactions" value="468"/>
</dbReference>
<keyword evidence="6 8" id="KW-0406">Ion transport</keyword>
<comment type="subcellular location">
    <subcellularLocation>
        <location evidence="1 8">Membrane</location>
        <topology evidence="1 8">Multi-pass membrane protein</topology>
    </subcellularLocation>
</comment>
<name>A0A507B6Q5_9PEZI</name>
<feature type="transmembrane region" description="Helical" evidence="8">
    <location>
        <begin position="353"/>
        <end position="371"/>
    </location>
</feature>
<evidence type="ECO:0000256" key="3">
    <source>
        <dbReference type="ARBA" id="ARBA00022448"/>
    </source>
</evidence>
<keyword evidence="3 8" id="KW-0813">Transport</keyword>
<dbReference type="EMBL" id="SKBQ01000037">
    <property type="protein sequence ID" value="TPX13069.1"/>
    <property type="molecule type" value="Genomic_DNA"/>
</dbReference>
<organism evidence="9 10">
    <name type="scientific">Thyridium curvatum</name>
    <dbReference type="NCBI Taxonomy" id="1093900"/>
    <lineage>
        <taxon>Eukaryota</taxon>
        <taxon>Fungi</taxon>
        <taxon>Dikarya</taxon>
        <taxon>Ascomycota</taxon>
        <taxon>Pezizomycotina</taxon>
        <taxon>Sordariomycetes</taxon>
        <taxon>Sordariomycetidae</taxon>
        <taxon>Thyridiales</taxon>
        <taxon>Thyridiaceae</taxon>
        <taxon>Thyridium</taxon>
    </lineage>
</organism>
<evidence type="ECO:0000256" key="7">
    <source>
        <dbReference type="ARBA" id="ARBA00023136"/>
    </source>
</evidence>
<accession>A0A507B6Q5</accession>
<comment type="caution">
    <text evidence="9">The sequence shown here is derived from an EMBL/GenBank/DDBJ whole genome shotgun (WGS) entry which is preliminary data.</text>
</comment>
<feature type="transmembrane region" description="Helical" evidence="8">
    <location>
        <begin position="74"/>
        <end position="96"/>
    </location>
</feature>
<keyword evidence="10" id="KW-1185">Reference proteome</keyword>
<evidence type="ECO:0000256" key="8">
    <source>
        <dbReference type="RuleBase" id="RU362088"/>
    </source>
</evidence>
<sequence>MSSSSSMGLPRDLFVRDDGDAADQIPQCAGWGNADFDKGLRIASIFIILVASLLGAVLPVYLARGTSLRLPKTAFFIAKYFGSGVIIATAFMHLLSPANEALGDKCLSNILPSWDFAQGIALMTVMVMFFIELTVSRFDFGFGHAHSHDAVDPASDLLKEQGSQDIESSAVKGHDDANRVPGLENDVSYPPGGRDHLGHARDHVDGDSYAAYSAQLTALFILEFGVIFHSIFIGLTLSVSDNLHVLVIVLTFHQLFEGLGLGSRLATARWPADSRRFTPYLMGILYAISTPLAIAVGLGVREGLSSNPAHAQLTNGIFDAISAGILIYTGLVELMAHEFMFSPEMRKASFRMQMFAFGCMALGVALMALLAKWA</sequence>
<reference evidence="9 10" key="1">
    <citation type="submission" date="2019-06" db="EMBL/GenBank/DDBJ databases">
        <title>Draft genome sequence of the filamentous fungus Phialemoniopsis curvata isolated from diesel fuel.</title>
        <authorList>
            <person name="Varaljay V.A."/>
            <person name="Lyon W.J."/>
            <person name="Crouch A.L."/>
            <person name="Drake C.E."/>
            <person name="Hollomon J.M."/>
            <person name="Nadeau L.J."/>
            <person name="Nunn H.S."/>
            <person name="Stevenson B.S."/>
            <person name="Bojanowski C.L."/>
            <person name="Crookes-Goodson W.J."/>
        </authorList>
    </citation>
    <scope>NUCLEOTIDE SEQUENCE [LARGE SCALE GENOMIC DNA]</scope>
    <source>
        <strain evidence="9 10">D216</strain>
    </source>
</reference>
<protein>
    <submittedName>
        <fullName evidence="9">Uncharacterized protein</fullName>
    </submittedName>
</protein>
<dbReference type="NCBIfam" id="TIGR00820">
    <property type="entry name" value="zip"/>
    <property type="match status" value="1"/>
</dbReference>
<keyword evidence="7 8" id="KW-0472">Membrane</keyword>
<feature type="transmembrane region" description="Helical" evidence="8">
    <location>
        <begin position="243"/>
        <end position="265"/>
    </location>
</feature>
<feature type="transmembrane region" description="Helical" evidence="8">
    <location>
        <begin position="216"/>
        <end position="237"/>
    </location>
</feature>
<dbReference type="STRING" id="1093900.A0A507B6Q5"/>
<dbReference type="GO" id="GO:0005886">
    <property type="term" value="C:plasma membrane"/>
    <property type="evidence" value="ECO:0007669"/>
    <property type="project" value="TreeGrafter"/>
</dbReference>
<dbReference type="AlphaFoldDB" id="A0A507B6Q5"/>
<dbReference type="PANTHER" id="PTHR11040:SF69">
    <property type="entry name" value="ZINC-REGULATED TRANSPORTER 2"/>
    <property type="match status" value="1"/>
</dbReference>
<feature type="transmembrane region" description="Helical" evidence="8">
    <location>
        <begin position="277"/>
        <end position="300"/>
    </location>
</feature>
<evidence type="ECO:0000256" key="2">
    <source>
        <dbReference type="ARBA" id="ARBA00006939"/>
    </source>
</evidence>
<dbReference type="OrthoDB" id="448280at2759"/>
<dbReference type="Pfam" id="PF02535">
    <property type="entry name" value="Zip"/>
    <property type="match status" value="1"/>
</dbReference>
<dbReference type="InterPro" id="IPR004698">
    <property type="entry name" value="Zn/Fe_permease_fun/pln"/>
</dbReference>
<evidence type="ECO:0000313" key="10">
    <source>
        <dbReference type="Proteomes" id="UP000319257"/>
    </source>
</evidence>
<dbReference type="RefSeq" id="XP_030994780.1">
    <property type="nucleotide sequence ID" value="XM_031141134.1"/>
</dbReference>
<dbReference type="GO" id="GO:0071578">
    <property type="term" value="P:zinc ion import across plasma membrane"/>
    <property type="evidence" value="ECO:0007669"/>
    <property type="project" value="TreeGrafter"/>
</dbReference>
<evidence type="ECO:0000256" key="4">
    <source>
        <dbReference type="ARBA" id="ARBA00022692"/>
    </source>
</evidence>
<dbReference type="InterPro" id="IPR003689">
    <property type="entry name" value="ZIP"/>
</dbReference>
<comment type="similarity">
    <text evidence="2 8">Belongs to the ZIP transporter (TC 2.A.5) family.</text>
</comment>
<dbReference type="GO" id="GO:0000007">
    <property type="term" value="F:low-affinity zinc ion transmembrane transporter activity"/>
    <property type="evidence" value="ECO:0007669"/>
    <property type="project" value="TreeGrafter"/>
</dbReference>
<evidence type="ECO:0000256" key="1">
    <source>
        <dbReference type="ARBA" id="ARBA00004141"/>
    </source>
</evidence>
<proteinExistence type="inferred from homology"/>
<feature type="transmembrane region" description="Helical" evidence="8">
    <location>
        <begin position="42"/>
        <end position="62"/>
    </location>
</feature>